<dbReference type="AlphaFoldDB" id="A0A343TKG0"/>
<keyword evidence="7 10" id="KW-0808">Transferase</keyword>
<evidence type="ECO:0000313" key="10">
    <source>
        <dbReference type="EMBL" id="AUX09582.1"/>
    </source>
</evidence>
<dbReference type="EC" id="2.4.2.21" evidence="3"/>
<evidence type="ECO:0000256" key="3">
    <source>
        <dbReference type="ARBA" id="ARBA00011991"/>
    </source>
</evidence>
<evidence type="ECO:0000256" key="9">
    <source>
        <dbReference type="ARBA" id="ARBA00047340"/>
    </source>
</evidence>
<evidence type="ECO:0000256" key="1">
    <source>
        <dbReference type="ARBA" id="ARBA00005049"/>
    </source>
</evidence>
<dbReference type="Proteomes" id="UP000263012">
    <property type="component" value="Chromosome"/>
</dbReference>
<dbReference type="KEGG" id="hdf:AArcSl_1957"/>
<dbReference type="NCBIfam" id="NF000996">
    <property type="entry name" value="PRK00105.1"/>
    <property type="match status" value="1"/>
</dbReference>
<dbReference type="UniPathway" id="UPA00061">
    <property type="reaction ID" value="UER00516"/>
</dbReference>
<dbReference type="PANTHER" id="PTHR43463:SF1">
    <property type="entry name" value="NICOTINATE-NUCLEOTIDE--DIMETHYLBENZIMIDAZOLE PHOSPHORIBOSYLTRANSFERASE"/>
    <property type="match status" value="1"/>
</dbReference>
<evidence type="ECO:0000256" key="8">
    <source>
        <dbReference type="ARBA" id="ARBA00030686"/>
    </source>
</evidence>
<dbReference type="HAMAP" id="MF_00230">
    <property type="entry name" value="CobT"/>
    <property type="match status" value="1"/>
</dbReference>
<dbReference type="FunFam" id="3.40.50.10210:FF:000001">
    <property type="entry name" value="Nicotinate-nucleotide--dimethylbenzimidazole phosphoribosyltransferase"/>
    <property type="match status" value="1"/>
</dbReference>
<accession>A0A343TKG0</accession>
<comment type="pathway">
    <text evidence="1">Nucleoside biosynthesis; alpha-ribazole biosynthesis; alpha-ribazole from 5,6-dimethylbenzimidazole: step 1/2.</text>
</comment>
<protein>
    <recommendedName>
        <fullName evidence="4">Nicotinate-nucleotide--dimethylbenzimidazole phosphoribosyltransferase</fullName>
        <ecNumber evidence="3">2.4.2.21</ecNumber>
    </recommendedName>
    <alternativeName>
        <fullName evidence="8">N(1)-alpha-phosphoribosyltransferase</fullName>
    </alternativeName>
</protein>
<comment type="catalytic activity">
    <reaction evidence="9">
        <text>5,6-dimethylbenzimidazole + nicotinate beta-D-ribonucleotide = alpha-ribazole 5'-phosphate + nicotinate + H(+)</text>
        <dbReference type="Rhea" id="RHEA:11196"/>
        <dbReference type="ChEBI" id="CHEBI:15378"/>
        <dbReference type="ChEBI" id="CHEBI:15890"/>
        <dbReference type="ChEBI" id="CHEBI:32544"/>
        <dbReference type="ChEBI" id="CHEBI:57502"/>
        <dbReference type="ChEBI" id="CHEBI:57918"/>
        <dbReference type="EC" id="2.4.2.21"/>
    </reaction>
</comment>
<dbReference type="Gene3D" id="3.40.50.10210">
    <property type="match status" value="1"/>
</dbReference>
<dbReference type="InterPro" id="IPR036087">
    <property type="entry name" value="Nict_dMeBzImd_PRibTrfase_sf"/>
</dbReference>
<name>A0A343TKG0_9EURY</name>
<evidence type="ECO:0000256" key="5">
    <source>
        <dbReference type="ARBA" id="ARBA00022573"/>
    </source>
</evidence>
<dbReference type="EMBL" id="CP025066">
    <property type="protein sequence ID" value="AUX09582.1"/>
    <property type="molecule type" value="Genomic_DNA"/>
</dbReference>
<evidence type="ECO:0000256" key="4">
    <source>
        <dbReference type="ARBA" id="ARBA00015486"/>
    </source>
</evidence>
<dbReference type="Gene3D" id="1.10.1610.10">
    <property type="match status" value="1"/>
</dbReference>
<evidence type="ECO:0000256" key="6">
    <source>
        <dbReference type="ARBA" id="ARBA00022676"/>
    </source>
</evidence>
<reference evidence="11" key="1">
    <citation type="submission" date="2017-11" db="EMBL/GenBank/DDBJ databases">
        <title>Phenotypic and genomic properties of facultatively anaerobic sulfur-reducing natronoarchaea from hypersaline soda lakes.</title>
        <authorList>
            <person name="Sorokin D.Y."/>
            <person name="Kublanov I.V."/>
            <person name="Roman P."/>
            <person name="Sinninghe Damste J.S."/>
            <person name="Golyshin P.N."/>
            <person name="Rojo D."/>
            <person name="Ciordia S."/>
            <person name="Mena M.D.C."/>
            <person name="Ferrer M."/>
            <person name="Messina E."/>
            <person name="Smedile F."/>
            <person name="La Spada G."/>
            <person name="La Cono V."/>
            <person name="Yakimov M.M."/>
        </authorList>
    </citation>
    <scope>NUCLEOTIDE SEQUENCE [LARGE SCALE GENOMIC DNA]</scope>
    <source>
        <strain evidence="11">AArc-Sl</strain>
    </source>
</reference>
<keyword evidence="11" id="KW-1185">Reference proteome</keyword>
<dbReference type="InterPro" id="IPR023195">
    <property type="entry name" value="Nict_dMeBzImd_PRibTrfase_N"/>
</dbReference>
<dbReference type="SUPFAM" id="SSF52733">
    <property type="entry name" value="Nicotinate mononucleotide:5,6-dimethylbenzimidazole phosphoribosyltransferase (CobT)"/>
    <property type="match status" value="1"/>
</dbReference>
<dbReference type="InterPro" id="IPR003200">
    <property type="entry name" value="Nict_dMeBzImd_PRibTrfase"/>
</dbReference>
<comment type="similarity">
    <text evidence="2">Belongs to the CobT family.</text>
</comment>
<dbReference type="NCBIfam" id="TIGR03160">
    <property type="entry name" value="cobT_DBIPRT"/>
    <property type="match status" value="1"/>
</dbReference>
<keyword evidence="6 10" id="KW-0328">Glycosyltransferase</keyword>
<evidence type="ECO:0000256" key="7">
    <source>
        <dbReference type="ARBA" id="ARBA00022679"/>
    </source>
</evidence>
<evidence type="ECO:0000256" key="2">
    <source>
        <dbReference type="ARBA" id="ARBA00007110"/>
    </source>
</evidence>
<gene>
    <name evidence="10" type="primary">cobT</name>
    <name evidence="10" type="ORF">AArcSl_1957</name>
</gene>
<proteinExistence type="inferred from homology"/>
<dbReference type="GO" id="GO:0008939">
    <property type="term" value="F:nicotinate-nucleotide-dimethylbenzimidazole phosphoribosyltransferase activity"/>
    <property type="evidence" value="ECO:0007669"/>
    <property type="project" value="UniProtKB-EC"/>
</dbReference>
<dbReference type="InterPro" id="IPR017846">
    <property type="entry name" value="Nict_dMeBzImd_PRibTrfase_bact"/>
</dbReference>
<dbReference type="CDD" id="cd02439">
    <property type="entry name" value="DMB-PRT_CobT"/>
    <property type="match status" value="1"/>
</dbReference>
<evidence type="ECO:0000313" key="11">
    <source>
        <dbReference type="Proteomes" id="UP000263012"/>
    </source>
</evidence>
<dbReference type="GO" id="GO:0009236">
    <property type="term" value="P:cobalamin biosynthetic process"/>
    <property type="evidence" value="ECO:0007669"/>
    <property type="project" value="UniProtKB-KW"/>
</dbReference>
<keyword evidence="5" id="KW-0169">Cobalamin biosynthesis</keyword>
<organism evidence="10 11">
    <name type="scientific">Halalkaliarchaeum desulfuricum</name>
    <dbReference type="NCBI Taxonomy" id="2055893"/>
    <lineage>
        <taxon>Archaea</taxon>
        <taxon>Methanobacteriati</taxon>
        <taxon>Methanobacteriota</taxon>
        <taxon>Stenosarchaea group</taxon>
        <taxon>Halobacteria</taxon>
        <taxon>Halobacteriales</taxon>
        <taxon>Haloferacaceae</taxon>
        <taxon>Halalkaliarchaeum</taxon>
    </lineage>
</organism>
<dbReference type="PANTHER" id="PTHR43463">
    <property type="entry name" value="NICOTINATE-NUCLEOTIDE--DIMETHYLBENZIMIDAZOLE PHOSPHORIBOSYLTRANSFERASE"/>
    <property type="match status" value="1"/>
</dbReference>
<sequence length="351" mass="36295">MNHPEAPELMEFDIPPLDESAMDRARERQDQLTKPPGSLGRLEELSVRIAGMAGDPTPSLDSPVVVTMAADHGVVEEGVSAFPQSVTAAMVENFAHDGAGVNALARTAGAENIIVDIGVAGDYDGNDRVIRKPIAAGTANLANGPAMSREEAIEAVEVGREVVADHAPDADVIALGDMGIGNTTASAAVTAAITGADPADVTGRGSGIDDEGLDRKIAVIRRALADREVDPEDGVDVLRAVGGFELAGLAGIALEASSRRIPVVVDGFITGAAALSAWAIDERVSHYLLPSHRSVEDGHDVQHDALGLEPLFDFGMRLGEGTGAAVAIGIYRGACTALREMATFEEAGIPT</sequence>
<dbReference type="Pfam" id="PF02277">
    <property type="entry name" value="DBI_PRT"/>
    <property type="match status" value="1"/>
</dbReference>